<evidence type="ECO:0000313" key="1">
    <source>
        <dbReference type="EMBL" id="CAG9820343.1"/>
    </source>
</evidence>
<sequence length="833" mass="94914">MEFAMFISGTDFDDLTTTTVYKCSQRKWNQKYKQWRIFKKGQWENYMSKLIWQTARLGCGFNFKNHYVNLDRNAGRFDGYCKCGSIMKCDFDEIPLSKNVMATVKVTLGSGKCGKRWLREPLRSTVCAALELKSVELYRAERADELMLPGDQEPPIIPSSNVLRTAKSQHIAREYLDPDPVKALVMMKYGGYSNLIQDIGLDPFFVQYSTNQQLQAYKSICAAGNVCVCLDSTGSVDEESFLELCSTTDEEHEKTQEEQEINDVEASKNKITSNLWTKWAESLNNSINLSIKEQGDRENAHFVAEQKLAKYLIKDLTLYPMWSCVCNKTFGLPDGKTASSAPIEGEFNKLKNVIFAKRELPLRVDRFVRRHLDYLSGKMKLVDVKIEEHTLRNSSNINIINTQLEEPREEPVANNILKDLDSFQNIINEDPVIDQVSISDKNSPMCGDCDLPISGTHECIVCGRKVHITESCSKSVSNGNLRTLRVCNLCFEGGNLKQVLDLREFENWRNKGEENNNIQQRQNRKRKSLYLGNNKTAIKDKISHEKHASIPMLKNANSMDLASIKVDGKKVTLTNTCAFDSIFHLLLTATYDFETMCQKVGEQVEEVGIFKLIQDVCRNGVTNKTYKMRANILRELHSIKPHPNISDLYLMDCETNVGTLSRGLLKNVPSFEEISLCDKGCQPRIKYFPAFSISRRNLLCDDRENLINNCISLNHFSDCPNTNCDGRVKSNLVTGDIVVFDVDTFKMFRKIKLESLPLSINIPDEDNVHLKLVGIVNYRGSAKNDYMGHYTAISYRRADRCWVEYDDLIGSSRRLTANTLVQPALTIMLKIKK</sequence>
<reference evidence="1" key="2">
    <citation type="submission" date="2022-10" db="EMBL/GenBank/DDBJ databases">
        <authorList>
            <consortium name="ENA_rothamsted_submissions"/>
            <consortium name="culmorum"/>
            <person name="King R."/>
        </authorList>
    </citation>
    <scope>NUCLEOTIDE SEQUENCE</scope>
</reference>
<dbReference type="Proteomes" id="UP001153737">
    <property type="component" value="Chromosome 4"/>
</dbReference>
<organism evidence="1 2">
    <name type="scientific">Phaedon cochleariae</name>
    <name type="common">Mustard beetle</name>
    <dbReference type="NCBI Taxonomy" id="80249"/>
    <lineage>
        <taxon>Eukaryota</taxon>
        <taxon>Metazoa</taxon>
        <taxon>Ecdysozoa</taxon>
        <taxon>Arthropoda</taxon>
        <taxon>Hexapoda</taxon>
        <taxon>Insecta</taxon>
        <taxon>Pterygota</taxon>
        <taxon>Neoptera</taxon>
        <taxon>Endopterygota</taxon>
        <taxon>Coleoptera</taxon>
        <taxon>Polyphaga</taxon>
        <taxon>Cucujiformia</taxon>
        <taxon>Chrysomeloidea</taxon>
        <taxon>Chrysomelidae</taxon>
        <taxon>Chrysomelinae</taxon>
        <taxon>Chrysomelini</taxon>
        <taxon>Phaedon</taxon>
    </lineage>
</organism>
<evidence type="ECO:0008006" key="3">
    <source>
        <dbReference type="Google" id="ProtNLM"/>
    </source>
</evidence>
<reference evidence="1" key="1">
    <citation type="submission" date="2022-01" db="EMBL/GenBank/DDBJ databases">
        <authorList>
            <person name="King R."/>
        </authorList>
    </citation>
    <scope>NUCLEOTIDE SEQUENCE</scope>
</reference>
<keyword evidence="2" id="KW-1185">Reference proteome</keyword>
<dbReference type="InterPro" id="IPR011011">
    <property type="entry name" value="Znf_FYVE_PHD"/>
</dbReference>
<dbReference type="EMBL" id="OU896710">
    <property type="protein sequence ID" value="CAG9820343.1"/>
    <property type="molecule type" value="Genomic_DNA"/>
</dbReference>
<gene>
    <name evidence="1" type="ORF">PHAECO_LOCUS8621</name>
</gene>
<dbReference type="SUPFAM" id="SSF57903">
    <property type="entry name" value="FYVE/PHD zinc finger"/>
    <property type="match status" value="1"/>
</dbReference>
<proteinExistence type="predicted"/>
<evidence type="ECO:0000313" key="2">
    <source>
        <dbReference type="Proteomes" id="UP001153737"/>
    </source>
</evidence>
<protein>
    <recommendedName>
        <fullName evidence="3">USP domain-containing protein</fullName>
    </recommendedName>
</protein>
<name>A0A9N9SHV5_PHACE</name>
<dbReference type="OrthoDB" id="7699963at2759"/>
<dbReference type="AlphaFoldDB" id="A0A9N9SHV5"/>
<accession>A0A9N9SHV5</accession>